<dbReference type="AlphaFoldDB" id="A0ABD2N4Z7"/>
<keyword evidence="2" id="KW-1185">Reference proteome</keyword>
<sequence>MKDKFDKVANENKVLKSELGDINEQVAVLNDKFNNNTGEIMTEMKDREHRARNIIIYNRYESALTDLEKRISHDTGEVGSMMELAGIRAEQIDKVVRMGKKGTRARRVKVFTSPRACWENLEEQKCNVLITKG</sequence>
<protein>
    <submittedName>
        <fullName evidence="1">Uncharacterized protein</fullName>
    </submittedName>
</protein>
<reference evidence="1 2" key="1">
    <citation type="journal article" date="2021" name="BMC Biol.">
        <title>Horizontally acquired antibacterial genes associated with adaptive radiation of ladybird beetles.</title>
        <authorList>
            <person name="Li H.S."/>
            <person name="Tang X.F."/>
            <person name="Huang Y.H."/>
            <person name="Xu Z.Y."/>
            <person name="Chen M.L."/>
            <person name="Du X.Y."/>
            <person name="Qiu B.Y."/>
            <person name="Chen P.T."/>
            <person name="Zhang W."/>
            <person name="Slipinski A."/>
            <person name="Escalona H.E."/>
            <person name="Waterhouse R.M."/>
            <person name="Zwick A."/>
            <person name="Pang H."/>
        </authorList>
    </citation>
    <scope>NUCLEOTIDE SEQUENCE [LARGE SCALE GENOMIC DNA]</scope>
    <source>
        <strain evidence="1">SYSU2018</strain>
    </source>
</reference>
<dbReference type="EMBL" id="JABFTP020000062">
    <property type="protein sequence ID" value="KAL3273677.1"/>
    <property type="molecule type" value="Genomic_DNA"/>
</dbReference>
<proteinExistence type="predicted"/>
<comment type="caution">
    <text evidence="1">The sequence shown here is derived from an EMBL/GenBank/DDBJ whole genome shotgun (WGS) entry which is preliminary data.</text>
</comment>
<gene>
    <name evidence="1" type="ORF">HHI36_015107</name>
</gene>
<organism evidence="1 2">
    <name type="scientific">Cryptolaemus montrouzieri</name>
    <dbReference type="NCBI Taxonomy" id="559131"/>
    <lineage>
        <taxon>Eukaryota</taxon>
        <taxon>Metazoa</taxon>
        <taxon>Ecdysozoa</taxon>
        <taxon>Arthropoda</taxon>
        <taxon>Hexapoda</taxon>
        <taxon>Insecta</taxon>
        <taxon>Pterygota</taxon>
        <taxon>Neoptera</taxon>
        <taxon>Endopterygota</taxon>
        <taxon>Coleoptera</taxon>
        <taxon>Polyphaga</taxon>
        <taxon>Cucujiformia</taxon>
        <taxon>Coccinelloidea</taxon>
        <taxon>Coccinellidae</taxon>
        <taxon>Scymninae</taxon>
        <taxon>Scymnini</taxon>
        <taxon>Cryptolaemus</taxon>
    </lineage>
</organism>
<evidence type="ECO:0000313" key="1">
    <source>
        <dbReference type="EMBL" id="KAL3273677.1"/>
    </source>
</evidence>
<accession>A0ABD2N4Z7</accession>
<name>A0ABD2N4Z7_9CUCU</name>
<dbReference type="Proteomes" id="UP001516400">
    <property type="component" value="Unassembled WGS sequence"/>
</dbReference>
<evidence type="ECO:0000313" key="2">
    <source>
        <dbReference type="Proteomes" id="UP001516400"/>
    </source>
</evidence>